<protein>
    <submittedName>
        <fullName evidence="2">Uncharacterized protein</fullName>
    </submittedName>
</protein>
<gene>
    <name evidence="2" type="ORF">ILYODFUR_010880</name>
</gene>
<sequence>MLKPNRKESAEVASASGQDASRVPPFEDFLKMSPGLNQNSLEAPYIPLLALERFKTPWGFVTPTTRYQRSGRQWLDRSTEVVVCFGISNDL</sequence>
<dbReference type="EMBL" id="JAHRIQ010023975">
    <property type="protein sequence ID" value="MEQ2228640.1"/>
    <property type="molecule type" value="Genomic_DNA"/>
</dbReference>
<feature type="region of interest" description="Disordered" evidence="1">
    <location>
        <begin position="1"/>
        <end position="25"/>
    </location>
</feature>
<feature type="compositionally biased region" description="Basic and acidic residues" evidence="1">
    <location>
        <begin position="1"/>
        <end position="10"/>
    </location>
</feature>
<accession>A0ABV0T715</accession>
<evidence type="ECO:0000313" key="2">
    <source>
        <dbReference type="EMBL" id="MEQ2228640.1"/>
    </source>
</evidence>
<comment type="caution">
    <text evidence="2">The sequence shown here is derived from an EMBL/GenBank/DDBJ whole genome shotgun (WGS) entry which is preliminary data.</text>
</comment>
<evidence type="ECO:0000256" key="1">
    <source>
        <dbReference type="SAM" id="MobiDB-lite"/>
    </source>
</evidence>
<proteinExistence type="predicted"/>
<keyword evidence="3" id="KW-1185">Reference proteome</keyword>
<dbReference type="Proteomes" id="UP001482620">
    <property type="component" value="Unassembled WGS sequence"/>
</dbReference>
<organism evidence="2 3">
    <name type="scientific">Ilyodon furcidens</name>
    <name type="common">goldbreast splitfin</name>
    <dbReference type="NCBI Taxonomy" id="33524"/>
    <lineage>
        <taxon>Eukaryota</taxon>
        <taxon>Metazoa</taxon>
        <taxon>Chordata</taxon>
        <taxon>Craniata</taxon>
        <taxon>Vertebrata</taxon>
        <taxon>Euteleostomi</taxon>
        <taxon>Actinopterygii</taxon>
        <taxon>Neopterygii</taxon>
        <taxon>Teleostei</taxon>
        <taxon>Neoteleostei</taxon>
        <taxon>Acanthomorphata</taxon>
        <taxon>Ovalentaria</taxon>
        <taxon>Atherinomorphae</taxon>
        <taxon>Cyprinodontiformes</taxon>
        <taxon>Goodeidae</taxon>
        <taxon>Ilyodon</taxon>
    </lineage>
</organism>
<name>A0ABV0T715_9TELE</name>
<evidence type="ECO:0000313" key="3">
    <source>
        <dbReference type="Proteomes" id="UP001482620"/>
    </source>
</evidence>
<reference evidence="2 3" key="1">
    <citation type="submission" date="2021-06" db="EMBL/GenBank/DDBJ databases">
        <authorList>
            <person name="Palmer J.M."/>
        </authorList>
    </citation>
    <scope>NUCLEOTIDE SEQUENCE [LARGE SCALE GENOMIC DNA]</scope>
    <source>
        <strain evidence="3">if_2019</strain>
        <tissue evidence="2">Muscle</tissue>
    </source>
</reference>